<protein>
    <recommendedName>
        <fullName evidence="4">Oligosaccharide repeat unit polymerase</fullName>
    </recommendedName>
</protein>
<feature type="transmembrane region" description="Helical" evidence="2">
    <location>
        <begin position="405"/>
        <end position="424"/>
    </location>
</feature>
<feature type="transmembrane region" description="Helical" evidence="2">
    <location>
        <begin position="52"/>
        <end position="75"/>
    </location>
</feature>
<gene>
    <name evidence="3" type="ORF">POF50_006825</name>
</gene>
<organism evidence="3">
    <name type="scientific">Streptantibioticus silvisoli</name>
    <dbReference type="NCBI Taxonomy" id="2705255"/>
    <lineage>
        <taxon>Bacteria</taxon>
        <taxon>Bacillati</taxon>
        <taxon>Actinomycetota</taxon>
        <taxon>Actinomycetes</taxon>
        <taxon>Kitasatosporales</taxon>
        <taxon>Streptomycetaceae</taxon>
        <taxon>Streptantibioticus</taxon>
    </lineage>
</organism>
<feature type="transmembrane region" description="Helical" evidence="2">
    <location>
        <begin position="263"/>
        <end position="281"/>
    </location>
</feature>
<feature type="transmembrane region" description="Helical" evidence="2">
    <location>
        <begin position="374"/>
        <end position="393"/>
    </location>
</feature>
<feature type="transmembrane region" description="Helical" evidence="2">
    <location>
        <begin position="27"/>
        <end position="45"/>
    </location>
</feature>
<accession>A0AA90H2I4</accession>
<keyword evidence="2" id="KW-0472">Membrane</keyword>
<name>A0AA90H2I4_9ACTN</name>
<feature type="transmembrane region" description="Helical" evidence="2">
    <location>
        <begin position="239"/>
        <end position="256"/>
    </location>
</feature>
<dbReference type="EMBL" id="JABXJJ020000007">
    <property type="protein sequence ID" value="MDI5969062.1"/>
    <property type="molecule type" value="Genomic_DNA"/>
</dbReference>
<dbReference type="RefSeq" id="WP_282698553.1">
    <property type="nucleotide sequence ID" value="NZ_JABXJJ020000007.1"/>
</dbReference>
<evidence type="ECO:0000256" key="2">
    <source>
        <dbReference type="SAM" id="Phobius"/>
    </source>
</evidence>
<feature type="transmembrane region" description="Helical" evidence="2">
    <location>
        <begin position="185"/>
        <end position="204"/>
    </location>
</feature>
<feature type="compositionally biased region" description="Low complexity" evidence="1">
    <location>
        <begin position="462"/>
        <end position="476"/>
    </location>
</feature>
<evidence type="ECO:0008006" key="4">
    <source>
        <dbReference type="Google" id="ProtNLM"/>
    </source>
</evidence>
<keyword evidence="2" id="KW-0812">Transmembrane</keyword>
<keyword evidence="2" id="KW-1133">Transmembrane helix</keyword>
<reference evidence="3" key="1">
    <citation type="submission" date="2023-05" db="EMBL/GenBank/DDBJ databases">
        <title>Streptantibioticus silvisoli sp. nov., acidotolerant actinomycetes 1 from pine litter.</title>
        <authorList>
            <person name="Swiecimska M."/>
            <person name="Golinska P."/>
            <person name="Sangal V."/>
            <person name="Wachnowicz B."/>
            <person name="Goodfellow M."/>
        </authorList>
    </citation>
    <scope>NUCLEOTIDE SEQUENCE</scope>
    <source>
        <strain evidence="3">SL13</strain>
    </source>
</reference>
<dbReference type="AlphaFoldDB" id="A0AA90H2I4"/>
<feature type="transmembrane region" description="Helical" evidence="2">
    <location>
        <begin position="132"/>
        <end position="152"/>
    </location>
</feature>
<feature type="transmembrane region" description="Helical" evidence="2">
    <location>
        <begin position="87"/>
        <end position="111"/>
    </location>
</feature>
<feature type="transmembrane region" description="Helical" evidence="2">
    <location>
        <begin position="430"/>
        <end position="447"/>
    </location>
</feature>
<evidence type="ECO:0000256" key="1">
    <source>
        <dbReference type="SAM" id="MobiDB-lite"/>
    </source>
</evidence>
<evidence type="ECO:0000313" key="3">
    <source>
        <dbReference type="EMBL" id="MDI5969062.1"/>
    </source>
</evidence>
<comment type="caution">
    <text evidence="3">The sequence shown here is derived from an EMBL/GenBank/DDBJ whole genome shotgun (WGS) entry which is preliminary data.</text>
</comment>
<proteinExistence type="predicted"/>
<sequence>MIWVLLLGLVGPALVLSSLTPRFQPALAVQAVVIAHTAIGLARVLTDRTVRVVALGFWLFSYIWLGLAPLAMLVSGSYPWEYRTTGHVAFVSCVIMEAGLLAYSAGSALGHRFVRAGRPGPPPLERLLGRRVAPVRVLLLCGASLAIAAYLVPKQGGVGAFFTSRQALSTADGSGGDGSKAGAALAAWGLSVPAFWALLGLVQLPRLRHGDRLLKGLRWMAIAAMTALNVVVNNPISNPRFWAGTVLLTLAFAHPALRRPKGFRIAAAAILAVVLVVFPYSDYFRYTHREQIHVVSLSQQFTTNGDYDAYQQIETGLAFQQKVGFQPQRLLGPPLFWLPRAVWPGKPQDTGIDIAKFAGYNFTNLSSPLWIESYLWAGLPAVALVFLALGAVGRRIDAARHRLRGRSGTLAALLVPAFGFYQLILLRGSLLAATAPLALLVVVPLLISRRAAPAAPPPPADDPSVPASSAPRRALV</sequence>
<feature type="region of interest" description="Disordered" evidence="1">
    <location>
        <begin position="454"/>
        <end position="476"/>
    </location>
</feature>
<feature type="transmembrane region" description="Helical" evidence="2">
    <location>
        <begin position="216"/>
        <end position="233"/>
    </location>
</feature>